<comment type="caution">
    <text evidence="2">The sequence shown here is derived from an EMBL/GenBank/DDBJ whole genome shotgun (WGS) entry which is preliminary data.</text>
</comment>
<keyword evidence="1" id="KW-0472">Membrane</keyword>
<protein>
    <submittedName>
        <fullName evidence="2">Uncharacterized protein</fullName>
    </submittedName>
</protein>
<evidence type="ECO:0000256" key="1">
    <source>
        <dbReference type="SAM" id="Phobius"/>
    </source>
</evidence>
<dbReference type="EMBL" id="QMEV01000083">
    <property type="protein sequence ID" value="RAV04910.1"/>
    <property type="molecule type" value="Genomic_DNA"/>
</dbReference>
<reference evidence="2 3" key="1">
    <citation type="submission" date="2018-06" db="EMBL/GenBank/DDBJ databases">
        <title>NTM in soil in Japan.</title>
        <authorList>
            <person name="Ohya K."/>
        </authorList>
    </citation>
    <scope>NUCLEOTIDE SEQUENCE [LARGE SCALE GENOMIC DNA]</scope>
    <source>
        <strain evidence="2 3">GF28</strain>
    </source>
</reference>
<dbReference type="Proteomes" id="UP000250915">
    <property type="component" value="Unassembled WGS sequence"/>
</dbReference>
<evidence type="ECO:0000313" key="2">
    <source>
        <dbReference type="EMBL" id="RAV04910.1"/>
    </source>
</evidence>
<keyword evidence="1" id="KW-0812">Transmembrane</keyword>
<keyword evidence="1" id="KW-1133">Transmembrane helix</keyword>
<proteinExistence type="predicted"/>
<accession>A0A329LCD0</accession>
<feature type="transmembrane region" description="Helical" evidence="1">
    <location>
        <begin position="42"/>
        <end position="64"/>
    </location>
</feature>
<sequence length="129" mass="14621">MRGAQASSFPASCEVLSDRRRFGDRCSGRSFIFRLEFRLKRFVVFMGGRIIEAVGLMLATHIAFTHRTLVAFKTRFLEPLQRLDRIPETTQARFHGGEALLHVRDLATHRLVLAPELLKSMADAGITHV</sequence>
<gene>
    <name evidence="2" type="ORF">DQP57_23625</name>
</gene>
<organism evidence="2 3">
    <name type="scientific">Mycobacterium colombiense</name>
    <dbReference type="NCBI Taxonomy" id="339268"/>
    <lineage>
        <taxon>Bacteria</taxon>
        <taxon>Bacillati</taxon>
        <taxon>Actinomycetota</taxon>
        <taxon>Actinomycetes</taxon>
        <taxon>Mycobacteriales</taxon>
        <taxon>Mycobacteriaceae</taxon>
        <taxon>Mycobacterium</taxon>
        <taxon>Mycobacterium avium complex (MAC)</taxon>
    </lineage>
</organism>
<evidence type="ECO:0000313" key="3">
    <source>
        <dbReference type="Proteomes" id="UP000250915"/>
    </source>
</evidence>
<dbReference type="AlphaFoldDB" id="A0A329LCD0"/>
<name>A0A329LCD0_9MYCO</name>